<dbReference type="GO" id="GO:0019748">
    <property type="term" value="P:secondary metabolic process"/>
    <property type="evidence" value="ECO:0007669"/>
    <property type="project" value="UniProtKB-ARBA"/>
</dbReference>
<feature type="domain" description="Carrier" evidence="7">
    <location>
        <begin position="5996"/>
        <end position="6072"/>
    </location>
</feature>
<feature type="domain" description="Carrier" evidence="7">
    <location>
        <begin position="769"/>
        <end position="845"/>
    </location>
</feature>
<feature type="domain" description="Carrier" evidence="7">
    <location>
        <begin position="4919"/>
        <end position="4995"/>
    </location>
</feature>
<dbReference type="PROSITE" id="PS00455">
    <property type="entry name" value="AMP_BINDING"/>
    <property type="match status" value="4"/>
</dbReference>
<dbReference type="FunFam" id="3.30.559.30:FF:000002">
    <property type="entry name" value="Nonribosomal peptide synthase Pes1"/>
    <property type="match status" value="3"/>
</dbReference>
<evidence type="ECO:0000313" key="9">
    <source>
        <dbReference type="Proteomes" id="UP000756921"/>
    </source>
</evidence>
<gene>
    <name evidence="8" type="ORF">PMIN01_13147</name>
</gene>
<evidence type="ECO:0000256" key="1">
    <source>
        <dbReference type="ARBA" id="ARBA00004685"/>
    </source>
</evidence>
<dbReference type="PANTHER" id="PTHR45398">
    <property type="match status" value="1"/>
</dbReference>
<dbReference type="Gene3D" id="3.30.300.30">
    <property type="match status" value="5"/>
</dbReference>
<protein>
    <recommendedName>
        <fullName evidence="7">Carrier domain-containing protein</fullName>
    </recommendedName>
</protein>
<dbReference type="InterPro" id="IPR042099">
    <property type="entry name" value="ANL_N_sf"/>
</dbReference>
<dbReference type="Gene3D" id="3.30.559.10">
    <property type="entry name" value="Chloramphenicol acetyltransferase-like domain"/>
    <property type="match status" value="9"/>
</dbReference>
<accession>A0A9P6KJH1</accession>
<dbReference type="InterPro" id="IPR020845">
    <property type="entry name" value="AMP-binding_CS"/>
</dbReference>
<evidence type="ECO:0000256" key="3">
    <source>
        <dbReference type="ARBA" id="ARBA00022553"/>
    </source>
</evidence>
<feature type="domain" description="Carrier" evidence="7">
    <location>
        <begin position="7803"/>
        <end position="7883"/>
    </location>
</feature>
<dbReference type="PROSITE" id="PS00012">
    <property type="entry name" value="PHOSPHOPANTETHEINE"/>
    <property type="match status" value="2"/>
</dbReference>
<dbReference type="Pfam" id="PF00668">
    <property type="entry name" value="Condensation"/>
    <property type="match status" value="9"/>
</dbReference>
<dbReference type="FunFam" id="1.10.1200.10:FF:000005">
    <property type="entry name" value="Nonribosomal peptide synthetase 1"/>
    <property type="match status" value="3"/>
</dbReference>
<dbReference type="SUPFAM" id="SSF52777">
    <property type="entry name" value="CoA-dependent acyltransferases"/>
    <property type="match status" value="19"/>
</dbReference>
<dbReference type="PROSITE" id="PS50075">
    <property type="entry name" value="CARRIER"/>
    <property type="match status" value="6"/>
</dbReference>
<dbReference type="FunFam" id="3.30.559.10:FF:000037">
    <property type="entry name" value="Nonribosomal peptide synthase Pes1"/>
    <property type="match status" value="1"/>
</dbReference>
<dbReference type="InterPro" id="IPR006162">
    <property type="entry name" value="Ppantetheine_attach_site"/>
</dbReference>
<dbReference type="FunFam" id="3.40.50.12780:FF:000014">
    <property type="entry name" value="Nonribosomal peptide synthetase 1"/>
    <property type="match status" value="5"/>
</dbReference>
<reference evidence="8" key="1">
    <citation type="journal article" date="2020" name="Mol. Plant Microbe Interact.">
        <title>Genome Sequence of the Biocontrol Agent Coniothyrium minitans strain Conio (IMI 134523).</title>
        <authorList>
            <person name="Patel D."/>
            <person name="Shittu T.A."/>
            <person name="Baroncelli R."/>
            <person name="Muthumeenakshi S."/>
            <person name="Osborne T.H."/>
            <person name="Janganan T.K."/>
            <person name="Sreenivasaprasad S."/>
        </authorList>
    </citation>
    <scope>NUCLEOTIDE SEQUENCE</scope>
    <source>
        <strain evidence="8">Conio</strain>
    </source>
</reference>
<keyword evidence="9" id="KW-1185">Reference proteome</keyword>
<dbReference type="OrthoDB" id="416786at2759"/>
<proteinExistence type="inferred from homology"/>
<dbReference type="Gene3D" id="3.40.50.12780">
    <property type="entry name" value="N-terminal domain of ligase-like"/>
    <property type="match status" value="5"/>
</dbReference>
<evidence type="ECO:0000259" key="7">
    <source>
        <dbReference type="PROSITE" id="PS50075"/>
    </source>
</evidence>
<sequence>MASENAQVHSCQFPSLGRGSGSEEKRPLSVRVELQHPERLQKLFAEEDGKVSFVAAVRTAWALVLRTYTGLDQVCFGLGEVRGDESPGKDGQRDSVVAHLVSDEVSIAELIQCKKDKCFPIDQPEHERLQYNTSVLFRFAVQAGTASRVNNTASTTMAASCHLRLLIKVLKTGISLLLEYRNSYIPTEFAKSIATTTDKALDLAISMPHLTIREADLLSERNRIQLEKWNSKPLAHVDRTIHDTVAEVTRQSPHAEAIASWDGSFTYRELDEYACRLAGSLIELGVGADVIVPLCFRKTRWNVVAVLGVLIAGGAFLPLDPAAPRERLEYLVSAVGASVVLCSPAESHLVDSLAENIFAVDDTLFESLPPFVERPQSRVDSHNAAYVIPTSGTTGQPKLSLLEHGNYCTGASAHYVGLGMDTKPLRALQFAAHSFDSSVLEILSPLMFGGTICIPDENDRLNDISKVINDMHITWASLTPTFVRFLQPSMVPTLSTIILMGEAMSQANLDTWSRINLINGYGPSECAVCSSSSLHMQPTSDPKDIGFPVGCNLWVVAPENRHRRLPIGCTGELLVEGHIAARGYLGDEEKTAQAFVTDISWAPRPFRGYLTGDLVVQRPDGGFTIVGRKDNQVKYHGQRIELLEIEYHLNLDSLVKHNLVFLPKSGPCKERLVAVVSLAQYTSEQQPLHLFEGHEKTATDTDVEAIRARLSTRLPFYMVPTVWIAVVSLPLLASGKLDRKRTSQWLDTMSDETYQRVVPANVESQSQNESASLHEDILRSVWARVLNLPVEQIGLNKAFLSLGGDSISAMQVMGYCRKQGISVGVQEILRSRSIAELATMVKDVQVSADRAAEEIDVPFDLTPIQSLWFQLPNQGHGHFNQSFYLQVKRKVNPADFRAAIDTLVSRHSMLRARFALSDDRSWQQCVTNDVSGSYRFRHESVSTKEQVDHMIEDSQKCLNHATGPLLAADLFEIGKEQHAFLVAHHLVIDLVSWRLILEELEELLTNGSLLPPALPFQTWAQLQREHAQMQRIDKVLPPAEIPALDFNYWGIQHASNTYGNAGHASFELDQHLTSLFLGECHAPLKTEPVEVLLASLLHSWVKVFDDRPIPAIYNEGHGREPWDSDIDITRTVGWFTTVYPIYVTPSHDPLETIRMVKDFRRQIPFNGRPYFAKRVLTKDGNEHFDTHWPMEISFNYLGQYQQLERQEALLQPLESMAGETREAGGTADVGHASPRFGLFEISAIVFKGQLKFAFTFNRNMQHQERIRDWVSNCGQVLTDMIETLPSVAPRPTLSDFPLLTLNEDRFQAMLHRLSRISVSANEVESAYPCSSMQEGLLLSQSKNAGFYAAVTIHELTIPNGHPKWEDIADSWARVVARHPALRTIFLENIGAEEGLYDQVVLKSVEPNIVHLQCATEEEALELIENQRSVTYEDSRSPPHRFTICSTADDRVFCCLEISHAIMDGHSMSLLFRDLRDAYGKSLAEDGPPYADYIAYLMNQPQEASLDFWKSYLKGSEVCSFPMLNDGISAERQLQNIRVDCGSISILDLHAFCSAHGITLSNIFHTAWAITLSLYVDSPDVTFGYLTSARDSDDIRRVQDMVGPIINMLACRVQLTDGARSLLDVIRDVQRDYVESIPHRHIALAEVQHMLNLGGANLFNTALSYRRLPPDSTSSNEKLQYIEKAPIYDPTEYPVSINIEVSDEATMIDLDFWTDHLSPRQAENVASTFVRTLENVLHNAENSINSLDNLSGRHWQRIQDWNVIPETIHECVHHRFQEWVKIQPDAPAIRGHDGDYTYAELDAVTERLAHYLVDLGVGPEVFVPTCFDKSSFAVVAMLAVLKAGGAAVPLDAKHPKPALESRVEDTQAQVVLTTAARSEQFEDIAPDVIVVDSVLLEDLSDVERIACTDVEPHNAAFVIFTSGSTGRPKGVVLEHAAFVTSAYAHGSRLGVDRDTRFLQFASYTFDNSLEEMFTTLQRGGCVCVPSEEDRMNDLACAIARLNANFMDLTPTVASLLNPKDVPTIKSVALGGEALTKAVLEQWTPYVHVMGQYGPSEASVNSAFKSFRSFKQGDDPTNIGRAVGSVSWIVDPKDRNRLAPIGCKGELLIEGPILARGYLQDPEKTLLAFIHDPAWARSSDGHSRRFYCTGDLVHYTGDGELMYLGRKDSQVKLNGQRIELGEIEYHLNLALPSNAQSAVELVKFTDSKGTKALVGFVCLAETSTEAIPGVGEMTDDVRAKAKEAEVALANVLPAYYVPSMFMPLNSMPMTTSGKLDRKVLRQLAQAVPEDQLVIFRLAGKSGRAPSGPVETTLARLWSSLLNLPADSVGANDSFFRLGGDSIGAMRLVTASRKEGLVLAVSNIFSQPQLAELAATASILSSDELSAAQEPEVAPFELISEHKKRQVIELAASECGVFPDSIEDIYPCSRLQEGLIALSATEPGSYVAETIYRLPADVDVQRFQDAWNRVVAEEAILRTRIIYVQDQGFIQVVLRNSVDWSQLESLQDISNVHRHLPVKPGAPLASYAIIGQGTSSVFFVWTAHHAVYDGWSLTSLLGKVESYYQNSTQASHATVPYSRFIKYVTSLDPKQADDFWRSMFEDTAAPQFPQLPSPDHKVEASGQLCHHIPVTRRSGTDITMPSMIRAAWGLVLSAYSGSDDILWGETNSGREVPVSGIEDIIGATITTSPMRLKLDRQLTVQEYLQEVQRQTSAAIPHQFAGLQHIRKLNSDTAAACDFQSLLVITSGDSMKDPEGGLWNLQSTGAVGTNFFNYGLIFNCFVNKNGIEVEAHYDGQVIHSWLVQRLLQQFDFLIKLLNGEDALQHVLGNLSMLNPADEAVISSWNSRPVNVADICIHDSVSQSQVILRPTSIAIDSWDTGEMSYREFDERTTRLASRLIYLGVKPQSYVPICFEKSGWTIVAMFAIMKCGAAFVPLDFEAPLLRLREIVGDVKAELILCDPQHEELCKSISCKVLVVHREATEQHTGYSHNQVTVHSDTTAYVIFTSGSTGKPKGAVISHRAFSSASAAFAPAFGISENSRVLQFSSYTFDACLIEIFSTFVMGGTVCVPDQSSRTNDLAGVINKFRVNLACLTPSVVRMIQPSQVPSLKTLLLVGEAMSQQDLLTWADRVILCNGYGPTECSAIATVNVMSATTKPNNLGKVVTARGWVVSRNDINQLVPVGAVGELVLEGGGVGSGYLNNPAKTADAYVEEVNWTMGEDLNVGASRRFYKTGDLVKYNEDGTLLYLGRKDNQTKVRGQRLELNEVEHHLIQDSVVQNALASVPKAGPCAKRLVGIVSLRGVAPSGTSTAELQLLPEDTASFNIATIRERLEARLPSYMIPSLWIAISRFPLMPSGKLDRKKVVQWLENMDNDTYRTISTLGMEETVEDADLVDRKLQTIFAKVLNLGTEDIRMGSSFLRLGGDSIAAMQDIVKSKSIAALAAGVSISRTSATTKSQPQDYSLPFDLSPIQKLFFATVGDNYGHFNQSTIFKFARSFEPKEIEEALNALVETHPMLRARYFQDESMLWKQSIAKIANPFRLRHHQVKSAKEEFMRPVIDESQATLDIVKGPAFSADLFDIDDNFSQVIALVVHHLVIDIVSWGVIIEDFESLLNGTAPPPQSLPFHAWTQQQAAQALRECAEKVMPLANIPPADFDYWGLDASDNLNGDVISEDIELSPKDSMLILGAHDALATEPVDVFIAALLESFRKVFPDRHAATIHNEGHGREPFDSQDLSRTVGWCTTMVPIHLPVAPEDPTDIVSTIRWVSSLREKTPGKGRPYFAYRLLIGEGQDRFASHWPAEVTFNYLGRMQNMERKDALLQRMTSISTTDISAATPRLALFEVTALVAQGTIKLSFDFNRRMSRQSQIKSWMAACKDTLVDAVDQLLQLRSEHSLDNFKLLPLTYNGTSKLSALLPTGTTIDEIEDVYPASPMQQGMLLSQLKNPELYSYHCILEIKSTAATQQVNPRKIAEAWQVVVQRHPILRTVFVDSISKTGLMDQVVFKERPGSITWIADCDTEDVARFLRNQPLIDFREFNCPHRLTIFTTKANSIWAKLEMSHAICDGTSIPIILNDLARAYGNKLTRADAGPLYSNFIAHTLTNNRDADVNFWKAYLTGVEPCFFPVLHDGVPGPHEMGSYELHLQDIAPMTTFCRKFGVTLSNVLQLAWALLLHAYVGAPDVSFGVVASGRDVPVKGIDEAVGCFVNMLICRLELSDDSTVHQLLEKIQTHSVDAMAHQGCSLADLQHELQLPSLFNTVFTYQRRQLSRDPTKTALTFKNIEAADPGEFLMTLNVEVSDEGASIDFGFWKDRLHPSQARNIVDAFEKILSSIISSSDKDVTVTELDMLTTSSVQQIMEWNADLPPPVRRCVHDVVQEQVLLRPRSTKAIESAELTVTYQEFDEITTRLALHLQGHGVGPETFVPILFEKSPWAPIAMIAIMKAGGAYVPLDPKHPPARLRELIGDVSAKIALCSRMYHSRASEVIRSAIIVDRLSINKLPLPKGVKLKSNATPENPAYCLFTSGTTGKPKGTIIPHEAYCTNSAAFAPAIGIHSNSRTFQFASYTFDASCLEILSALMVGATICVPTEDERMSDPAGAIRRMGATWSLLTPSVLSTLKPTQLPTLKNLCAGGEAVPAAEAEKWQNRLHFVIAYGPTETAVIASTIHKTTDVDGRNIGLASACRLWVVHPSNHDKLMPIGAVGELVIEGYTVARGYLGDEAKTAKAFITNPAWASSLPAENGSFETARMYKSGDLVRYNPDGTFGYIGRKDTQIKLNGRRIELAEIEFHVNDKFADNIQSAVELVAPASRTSAKALAVFFAVNDDPRASSTDVVQPASSDLPQSDELLLPMDDGVREVCKSLENALVGFLPAYMIPSIFFPMKKLPWTPAGKLDRNRLRVLVQNLSKETLSPYRLANSMHKKKPTTEAERRLQKLVSSVLNLPLSSVGADDSFIRLGGDSIAAMRLVAAAQAEHLDLSVIDIFKRPKISDLAAKCKISASEPKNERSIETFELLPRELPRNQVIQELSDICRIPKNKIQDAYPPSPLQEAFIALSIKQPGAYVAQHILVLAESVDVKKFKAAWEKVVQEIDLLRTRIVQIQTGAFIQAVLVEDPIFWREVSTLEETEGDAANLPTYLGGKLATYAIVRTASAARYFVWTIHHALYDGWSIAFMLQRVQQIYQSGSSKVPKVPYTKFIQYLQKTSRDASAAFWKHHLAGAAPYQFPQQHSNISETPDGQTLQHTAKLIPQRHTDMTPPTFIRAAWALLLSAYTGSNDVIFGETLTGRDIAVQGVTDICGPTLTTVPTRVQVNRDGNVLDLLRSIAHDSTDRIPHQHFGLSELKRMDENTSAACDFQNLLIIQTDSEQPAESMWSHHNNGVQGQYFTYPLVVECQTSQTSISFTAYYDANVISTWEVQRILYQFDAVLSQLNSVGNIRDVHVFSVQDAQFVSRLNAAEPLVVNETMPSLFFQQVSAHPHATAVSAFDGDFTYGELRDLASQLAQMLIRLGAGPEKLVPICMDKSCWAIVAIMGVLISGAGYVPLSPDHPASRHRQIIQDCNASIALCSPQYESRMTDIVEKVITTSKTTIHQLSTHQSPLTLRAAPENICYVLYTSGSTGVPKGVAIEHRAIATSSAAMCKSLNIKPTSRVFQFASFVFDVSVMEILTALSCGAVVCVPSEEIRTTDIALAINSLKATWTCLTPSVANVIESPESVPTLQTFASAADPLTPETIKKWGSGLQLLNAYGPTEASVIALSNKVASILGESTIIGRALDSGRAWLTNSENPHQLAPVGAVAELCLEGPFLARGYWNNHAKTAEVFVENPKFMKKFSKDLFTRIYRTGDLVRYASDGRVHYLGRKDNQIKLAGQRMELGEIEHHLQADETVKNAVVILPKSGAAKRKLTAVVSLHRIPAKADAHDQHWDTPINHPDVLQQIKVAKDRLSDLVPPYMVPTLWIAVPRIPALASAKLDRKQVGAWLADMNDETYRMILDIERSMEPVIPSSKVVMKMQGIWAKVLNMPVENVKSNKTWLSLGGDSITAMQLLARCRKEGINITLNQILRSKSLAHLAESVRASVIVDFESDKTDTPFALSPIQRFYFRSLDDDKNSHFNQSFTLKLSRKMDSSSLKAALDAIVHCHSMLRARFTKDTGGIWNQIIPGDLSNAYAFNFHNGIPLSDIPELISKTQKSLNIVSGPVFATMLLNTETGEQILFLTAHHLVIDVVSWRIILGDLEEILISSSSVALQKGLSFATWNEKQILHTTNAAQTSAIQKQFLHVEPADLAFWGLDKRPNVYGDVEREMFSLDEKISASALSHHSALRTDIVDLFLAAIVHSFSRVFVTRKTPTIFNETHGREPWEFSNLDLSRTVGWFTTLYPVHVAIAEDEDDVIQTVRRVKDLRRKVTDNGRPYFAHRFLTKDGQAGFAEHEPMEILFNYLGKMQQLEAENALFQPMHFSEDDEARMTDTGADLRRLALFEVSASVDNGKIQLTFMYNQMMKNRKGIRRWIAECQRTLEEIVSALSEIDTPQPTLSDFPLLPLDSYDRLNRVIKSLASVGVSYPQVEDIYPCAAVQEGMILSQIKDPSAYWSFTTFELKAKRGRVDVQRVLQAWKHVVDRHQALRTLFVDSVSKGGVFDQVVVRVPETGALAVTCTDDELNTKLDSIQYRDLNGKKKPHLPHQLAVVQTTSGRVVVKMEINHVVIDGGSLAVIRNDLEEAYEGRLRQEDGPLYSDYIKYLRALPMKDSLDFWKGKLRGVRPCHFPIVPQHSSKQRQLHSLYVKFDRFSDIQVLAERNNITFANILLAAWSLVLHTYTSSSEVCYGYLTSGRNVPINGIENAVGAFINMLVSRVEVSSSRSLLAMSESVQNDFIESVPYQHCSLAQFQHDLGLSGQALFNTAVSVQNQGATEGERASQANVEFLHLDGGDPSEFALTVNIDTTRNDEGVRLAYWTDSVSDEEAKNVSSLLVEILTQVLADPGQTVAELDAVITNKPKSMRKPRVYTPSVRSPISSPYLDIPDPMASARIIPKVEVLQAPTPTTMDAPDWSNLIRSIVSEMVPQIVNQVMEKNKLAPIATQSTVSEMTNQMAGMLARRASTSKRGRNLESASIRSRRLSTASDTGSRIQTAADMVAAAGVMATEALKSVPPDFVEKKLLGLWSDLLDMVEDSIDKDDSFFQLGGDSIIAMRLVGAAREEGLSMTVADVFKNPTFADMARVVRVAGEVIDEVMSRAGGESLKEARASSSKPKIQIPERTVSAWRDFQSMVSEQAIDDKTTEGGNTPPAQQERQLQEKTDQMFKKWTGFANGQNSRPQLQRTVSQKPIMPQTIQEDSAPKSISLLGDPNVDSVISKVQVFKGGITDVLPVTDFQALAITGTLLESKWMLNYFYLDGEGPLDLRKLKQACFRIVQAFDILRTVFVPYGDRFLQVVLRKLQPDFHHQETDESLDDFTTELRHKDQEHGPRLGEAFVKFVVAKQKASGRYRIFMRLSHAQYDGFCFSKMLTSLQAGYNGLPVSTTPSFGNFVRESAKAVAGAHDHWREVLRGSKMTEIVHRYGPNYQRSAGRTVTLKQTLKVPSLSQINITTATVMKAAWAATLSRVAGKSDIVFGHVVSGRSGGVPNVENIIGPCLNMVPVRVVYRPEWTVFDLLGYIQEQQINNMAYESLGFREITRNCTDWPDWTNFSSVLQHNQNIQSEDATLQLGGIEFKIGAAGNQEDFADISILSASKARNEVEVTLTYAPNSTLTAEFTQDVFDMLCANVITFSEDPYTLLPAQSEIGSQSSTTITSETARKKSSEKKPLTLPTDTGLSKHELATLSTKLRSAWEQNLRDENNAPPAIDLASDFFQLGGDIQGIAQIASIFNHEDGWKVRVEDLLDKPVFVDQVGLLAAERKKQIEKEEMNPWGEKRKIAPKGSLSDKEKLERRQSGLGALARKIGLKRKDTHKEAK</sequence>
<dbReference type="FunFam" id="3.40.50.980:FF:000001">
    <property type="entry name" value="Non-ribosomal peptide synthetase"/>
    <property type="match status" value="2"/>
</dbReference>
<dbReference type="SUPFAM" id="SSF47336">
    <property type="entry name" value="ACP-like"/>
    <property type="match status" value="5"/>
</dbReference>
<keyword evidence="3" id="KW-0597">Phosphoprotein</keyword>
<dbReference type="InterPro" id="IPR000873">
    <property type="entry name" value="AMP-dep_synth/lig_dom"/>
</dbReference>
<dbReference type="SMART" id="SM00823">
    <property type="entry name" value="PKS_PP"/>
    <property type="match status" value="5"/>
</dbReference>
<feature type="compositionally biased region" description="Basic and acidic residues" evidence="6">
    <location>
        <begin position="7890"/>
        <end position="7900"/>
    </location>
</feature>
<dbReference type="CDD" id="cd19542">
    <property type="entry name" value="CT_NRPS-like"/>
    <property type="match status" value="4"/>
</dbReference>
<dbReference type="Gene3D" id="3.30.559.30">
    <property type="entry name" value="Nonribosomal peptide synthetase, condensation domain"/>
    <property type="match status" value="10"/>
</dbReference>
<dbReference type="Proteomes" id="UP000756921">
    <property type="component" value="Unassembled WGS sequence"/>
</dbReference>
<dbReference type="SMART" id="SM01294">
    <property type="entry name" value="PKS_PP_betabranch"/>
    <property type="match status" value="1"/>
</dbReference>
<dbReference type="EMBL" id="WJXW01000018">
    <property type="protein sequence ID" value="KAF9728767.1"/>
    <property type="molecule type" value="Genomic_DNA"/>
</dbReference>
<dbReference type="InterPro" id="IPR010071">
    <property type="entry name" value="AA_adenyl_dom"/>
</dbReference>
<keyword evidence="2" id="KW-0596">Phosphopantetheine</keyword>
<dbReference type="FunFam" id="3.30.559.30:FF:000003">
    <property type="entry name" value="Nonribosomal peptide synthase SidD"/>
    <property type="match status" value="2"/>
</dbReference>
<dbReference type="FunFam" id="3.30.559.10:FF:000031">
    <property type="entry name" value="Nonribosomal peptide synthase Pes1"/>
    <property type="match status" value="1"/>
</dbReference>
<feature type="compositionally biased region" description="Polar residues" evidence="6">
    <location>
        <begin position="1"/>
        <end position="13"/>
    </location>
</feature>
<dbReference type="GO" id="GO:0016874">
    <property type="term" value="F:ligase activity"/>
    <property type="evidence" value="ECO:0007669"/>
    <property type="project" value="UniProtKB-KW"/>
</dbReference>
<feature type="compositionally biased region" description="Basic and acidic residues" evidence="6">
    <location>
        <begin position="7781"/>
        <end position="7791"/>
    </location>
</feature>
<evidence type="ECO:0000256" key="6">
    <source>
        <dbReference type="SAM" id="MobiDB-lite"/>
    </source>
</evidence>
<dbReference type="InterPro" id="IPR036736">
    <property type="entry name" value="ACP-like_sf"/>
</dbReference>
<feature type="region of interest" description="Disordered" evidence="6">
    <location>
        <begin position="7890"/>
        <end position="7919"/>
    </location>
</feature>
<name>A0A9P6KJH1_9PLEO</name>
<dbReference type="FunFam" id="3.30.559.10:FF:000017">
    <property type="entry name" value="Nonribosomal peptide synthase Pes1"/>
    <property type="match status" value="1"/>
</dbReference>
<dbReference type="InterPro" id="IPR009081">
    <property type="entry name" value="PP-bd_ACP"/>
</dbReference>
<dbReference type="PANTHER" id="PTHR45398:SF1">
    <property type="entry name" value="ENZYME, PUTATIVE (JCVI)-RELATED"/>
    <property type="match status" value="1"/>
</dbReference>
<evidence type="ECO:0000313" key="8">
    <source>
        <dbReference type="EMBL" id="KAF9728767.1"/>
    </source>
</evidence>
<comment type="similarity">
    <text evidence="5">Belongs to the NRP synthetase family.</text>
</comment>
<dbReference type="NCBIfam" id="TIGR01733">
    <property type="entry name" value="AA-adenyl-dom"/>
    <property type="match status" value="5"/>
</dbReference>
<comment type="pathway">
    <text evidence="1">Mycotoxin biosynthesis.</text>
</comment>
<feature type="region of interest" description="Disordered" evidence="6">
    <location>
        <begin position="7766"/>
        <end position="7798"/>
    </location>
</feature>
<keyword evidence="4" id="KW-0436">Ligase</keyword>
<organism evidence="8 9">
    <name type="scientific">Paraphaeosphaeria minitans</name>
    <dbReference type="NCBI Taxonomy" id="565426"/>
    <lineage>
        <taxon>Eukaryota</taxon>
        <taxon>Fungi</taxon>
        <taxon>Dikarya</taxon>
        <taxon>Ascomycota</taxon>
        <taxon>Pezizomycotina</taxon>
        <taxon>Dothideomycetes</taxon>
        <taxon>Pleosporomycetidae</taxon>
        <taxon>Pleosporales</taxon>
        <taxon>Massarineae</taxon>
        <taxon>Didymosphaeriaceae</taxon>
        <taxon>Paraphaeosphaeria</taxon>
    </lineage>
</organism>
<evidence type="ECO:0000256" key="4">
    <source>
        <dbReference type="ARBA" id="ARBA00022598"/>
    </source>
</evidence>
<dbReference type="CDD" id="cd19545">
    <property type="entry name" value="FUM14_C_NRPS-like"/>
    <property type="match status" value="2"/>
</dbReference>
<evidence type="ECO:0000256" key="5">
    <source>
        <dbReference type="ARBA" id="ARBA00029454"/>
    </source>
</evidence>
<dbReference type="InterPro" id="IPR020806">
    <property type="entry name" value="PKS_PP-bd"/>
</dbReference>
<dbReference type="InterPro" id="IPR001242">
    <property type="entry name" value="Condensation_dom"/>
</dbReference>
<feature type="region of interest" description="Disordered" evidence="6">
    <location>
        <begin position="1"/>
        <end position="29"/>
    </location>
</feature>
<dbReference type="CDD" id="cd05918">
    <property type="entry name" value="A_NRPS_SidN3_like"/>
    <property type="match status" value="5"/>
</dbReference>
<evidence type="ECO:0000256" key="2">
    <source>
        <dbReference type="ARBA" id="ARBA00022450"/>
    </source>
</evidence>
<dbReference type="Pfam" id="PF00501">
    <property type="entry name" value="AMP-binding"/>
    <property type="match status" value="5"/>
</dbReference>
<comment type="caution">
    <text evidence="8">The sequence shown here is derived from an EMBL/GenBank/DDBJ whole genome shotgun (WGS) entry which is preliminary data.</text>
</comment>
<dbReference type="Gene3D" id="1.10.1200.10">
    <property type="entry name" value="ACP-like"/>
    <property type="match status" value="6"/>
</dbReference>
<dbReference type="FunFam" id="3.30.559.30:FF:000005">
    <property type="entry name" value="Nonribosomal peptide synthase Pes1"/>
    <property type="match status" value="3"/>
</dbReference>
<dbReference type="CDD" id="cd19534">
    <property type="entry name" value="E_NRPS"/>
    <property type="match status" value="3"/>
</dbReference>
<dbReference type="InterPro" id="IPR045851">
    <property type="entry name" value="AMP-bd_C_sf"/>
</dbReference>
<feature type="domain" description="Carrier" evidence="7">
    <location>
        <begin position="2302"/>
        <end position="2378"/>
    </location>
</feature>
<dbReference type="GO" id="GO:0031177">
    <property type="term" value="F:phosphopantetheine binding"/>
    <property type="evidence" value="ECO:0007669"/>
    <property type="project" value="InterPro"/>
</dbReference>
<dbReference type="NCBIfam" id="NF003417">
    <property type="entry name" value="PRK04813.1"/>
    <property type="match status" value="5"/>
</dbReference>
<dbReference type="SUPFAM" id="SSF56801">
    <property type="entry name" value="Acetyl-CoA synthetase-like"/>
    <property type="match status" value="5"/>
</dbReference>
<dbReference type="FunFam" id="3.30.300.30:FF:000015">
    <property type="entry name" value="Nonribosomal peptide synthase SidD"/>
    <property type="match status" value="5"/>
</dbReference>
<feature type="domain" description="Carrier" evidence="7">
    <location>
        <begin position="7138"/>
        <end position="7214"/>
    </location>
</feature>
<dbReference type="FunFam" id="3.30.559.10:FF:000016">
    <property type="entry name" value="Nonribosomal peptide synthase Pes1"/>
    <property type="match status" value="3"/>
</dbReference>
<dbReference type="InterPro" id="IPR023213">
    <property type="entry name" value="CAT-like_dom_sf"/>
</dbReference>
<dbReference type="Pfam" id="PF00550">
    <property type="entry name" value="PP-binding"/>
    <property type="match status" value="5"/>
</dbReference>
<feature type="compositionally biased region" description="Polar residues" evidence="6">
    <location>
        <begin position="7768"/>
        <end position="7780"/>
    </location>
</feature>
<feature type="compositionally biased region" description="Basic and acidic residues" evidence="6">
    <location>
        <begin position="7907"/>
        <end position="7917"/>
    </location>
</feature>